<sequence>MTQEINSNIRIIHVINGPITETIIIRPIEEKDNKEIAALIRKVFEEFDAPKTESVYSDPLTDRLFQSFYQHPRAGYWVVEYNSNIVGGCGFYPTEGLDTDCAEIVKFYLSPLLRGKKVGSALLNMVEEKAKESGYKQLYIESFPQFQNAVSLYERKGFRHLESRLGNSGHTATTIHMMKNI</sequence>
<dbReference type="InterPro" id="IPR000182">
    <property type="entry name" value="GNAT_dom"/>
</dbReference>
<organism evidence="4 5">
    <name type="scientific">Bacteroides cellulosilyticus</name>
    <dbReference type="NCBI Taxonomy" id="246787"/>
    <lineage>
        <taxon>Bacteria</taxon>
        <taxon>Pseudomonadati</taxon>
        <taxon>Bacteroidota</taxon>
        <taxon>Bacteroidia</taxon>
        <taxon>Bacteroidales</taxon>
        <taxon>Bacteroidaceae</taxon>
        <taxon>Bacteroides</taxon>
    </lineage>
</organism>
<dbReference type="GeneID" id="66307486"/>
<dbReference type="PROSITE" id="PS51186">
    <property type="entry name" value="GNAT"/>
    <property type="match status" value="1"/>
</dbReference>
<dbReference type="Gene3D" id="3.40.630.30">
    <property type="match status" value="1"/>
</dbReference>
<dbReference type="RefSeq" id="WP_007217622.1">
    <property type="nucleotide sequence ID" value="NZ_CABMLT010000001.1"/>
</dbReference>
<reference evidence="4 5" key="1">
    <citation type="journal article" date="2019" name="Nat. Med.">
        <title>A library of human gut bacterial isolates paired with longitudinal multiomics data enables mechanistic microbiome research.</title>
        <authorList>
            <person name="Poyet M."/>
            <person name="Groussin M."/>
            <person name="Gibbons S.M."/>
            <person name="Avila-Pacheco J."/>
            <person name="Jiang X."/>
            <person name="Kearney S.M."/>
            <person name="Perrotta A.R."/>
            <person name="Berdy B."/>
            <person name="Zhao S."/>
            <person name="Lieberman T.D."/>
            <person name="Swanson P.K."/>
            <person name="Smith M."/>
            <person name="Roesemann S."/>
            <person name="Alexander J.E."/>
            <person name="Rich S.A."/>
            <person name="Livny J."/>
            <person name="Vlamakis H."/>
            <person name="Clish C."/>
            <person name="Bullock K."/>
            <person name="Deik A."/>
            <person name="Scott J."/>
            <person name="Pierce K.A."/>
            <person name="Xavier R.J."/>
            <person name="Alm E.J."/>
        </authorList>
    </citation>
    <scope>NUCLEOTIDE SEQUENCE [LARGE SCALE GENOMIC DNA]</scope>
    <source>
        <strain evidence="4 5">BIOML-A6</strain>
    </source>
</reference>
<proteinExistence type="predicted"/>
<feature type="domain" description="N-acetyltransferase" evidence="3">
    <location>
        <begin position="23"/>
        <end position="181"/>
    </location>
</feature>
<evidence type="ECO:0000256" key="1">
    <source>
        <dbReference type="ARBA" id="ARBA00022679"/>
    </source>
</evidence>
<dbReference type="PANTHER" id="PTHR43877:SF2">
    <property type="entry name" value="AMINOALKYLPHOSPHONATE N-ACETYLTRANSFERASE-RELATED"/>
    <property type="match status" value="1"/>
</dbReference>
<dbReference type="InterPro" id="IPR016181">
    <property type="entry name" value="Acyl_CoA_acyltransferase"/>
</dbReference>
<dbReference type="AlphaFoldDB" id="A0A108THP8"/>
<gene>
    <name evidence="4" type="ORF">F2Y81_17430</name>
</gene>
<dbReference type="InterPro" id="IPR050832">
    <property type="entry name" value="Bact_Acetyltransf"/>
</dbReference>
<dbReference type="STRING" id="246787.BcellWH2_01085"/>
<comment type="caution">
    <text evidence="4">The sequence shown here is derived from an EMBL/GenBank/DDBJ whole genome shotgun (WGS) entry which is preliminary data.</text>
</comment>
<dbReference type="PANTHER" id="PTHR43877">
    <property type="entry name" value="AMINOALKYLPHOSPHONATE N-ACETYLTRANSFERASE-RELATED-RELATED"/>
    <property type="match status" value="1"/>
</dbReference>
<dbReference type="Pfam" id="PF00583">
    <property type="entry name" value="Acetyltransf_1"/>
    <property type="match status" value="1"/>
</dbReference>
<keyword evidence="2" id="KW-0012">Acyltransferase</keyword>
<dbReference type="GO" id="GO:0016747">
    <property type="term" value="F:acyltransferase activity, transferring groups other than amino-acyl groups"/>
    <property type="evidence" value="ECO:0007669"/>
    <property type="project" value="InterPro"/>
</dbReference>
<keyword evidence="1 4" id="KW-0808">Transferase</keyword>
<evidence type="ECO:0000259" key="3">
    <source>
        <dbReference type="PROSITE" id="PS51186"/>
    </source>
</evidence>
<dbReference type="CDD" id="cd04301">
    <property type="entry name" value="NAT_SF"/>
    <property type="match status" value="1"/>
</dbReference>
<evidence type="ECO:0000313" key="4">
    <source>
        <dbReference type="EMBL" id="KAA5415663.1"/>
    </source>
</evidence>
<dbReference type="EMBL" id="VVYV01000031">
    <property type="protein sequence ID" value="KAA5415663.1"/>
    <property type="molecule type" value="Genomic_DNA"/>
</dbReference>
<dbReference type="eggNOG" id="COG0456">
    <property type="taxonomic scope" value="Bacteria"/>
</dbReference>
<evidence type="ECO:0000256" key="2">
    <source>
        <dbReference type="ARBA" id="ARBA00023315"/>
    </source>
</evidence>
<evidence type="ECO:0000313" key="5">
    <source>
        <dbReference type="Proteomes" id="UP000448877"/>
    </source>
</evidence>
<accession>A0A108THP8</accession>
<name>A0A108THP8_9BACE</name>
<dbReference type="SUPFAM" id="SSF55729">
    <property type="entry name" value="Acyl-CoA N-acyltransferases (Nat)"/>
    <property type="match status" value="1"/>
</dbReference>
<protein>
    <submittedName>
        <fullName evidence="4">GNAT family N-acetyltransferase</fullName>
    </submittedName>
</protein>
<dbReference type="Proteomes" id="UP000448877">
    <property type="component" value="Unassembled WGS sequence"/>
</dbReference>